<feature type="coiled-coil region" evidence="1">
    <location>
        <begin position="812"/>
        <end position="839"/>
    </location>
</feature>
<organism evidence="4 5">
    <name type="scientific">Nocardiopsis rhodophaea</name>
    <dbReference type="NCBI Taxonomy" id="280238"/>
    <lineage>
        <taxon>Bacteria</taxon>
        <taxon>Bacillati</taxon>
        <taxon>Actinomycetota</taxon>
        <taxon>Actinomycetes</taxon>
        <taxon>Streptosporangiales</taxon>
        <taxon>Nocardiopsidaceae</taxon>
        <taxon>Nocardiopsis</taxon>
    </lineage>
</organism>
<feature type="region of interest" description="Disordered" evidence="2">
    <location>
        <begin position="997"/>
        <end position="1054"/>
    </location>
</feature>
<proteinExistence type="predicted"/>
<dbReference type="Pfam" id="PF04465">
    <property type="entry name" value="DUF499"/>
    <property type="match status" value="1"/>
</dbReference>
<sequence length="1128" mass="124961">MAQSNRDRINKMFEILAPPLDDYISAAIGKRTQTGAEWTKLVEDKDAKNGASGKQYDPLDPQVQLRMLTESTITANVRQGWYPFRERLGHAGLSFASELRDVRNKWAHNGSFSDDDAYRALDTGERLLQLVNAPDAADQVKAIRHNLRRVTADKDDRRTLKSAVTSTESTGLRPWREVLRPHQDVATGNFHASEFAADLYKVAVGAQDQGREYADPVEFFHRTYLTEGLRDLIERAARRLNGDDNASPVINLQTNFGGGKTHSMLSLWHLAGETELSDYPQALQDLLSGAKYTPKKIRRVAIVGNHFSPSGEEKPDGTRVRTVWGELAWQLGGAEGYQLVAEADLKSTPPGKALHTLLERYSPAVILIDEWVAYARSLVGRDDLPGGTFDDQFTFAQALTEAVKGTSGVLLAISIPASETGDDAEPVGSAEEVGGENGLRALKRLQNVVRRVADQWRPASSDEAYHIVRQRLFIEPDGEALAAIGATARAFGELYRGKESDNFPRESRDLRYEERIRHTYPVHPELFDRLYEDWSGLDRFQRTRGVLRLMNTVIHALWVGDDGSPLIMPGSIPLSVAAVNSELTQYLQDSWKAIIDADVDGPNSEPAKIDTEKPVLGQRSLTKRLARTVFFGAVPTIGSAHKGLETRRVFLGTAVPGDVLGNFHTALTQLGDRATYFYSGQGKYWYDLHANITRRARDQAERLPKEEVWAEVVRRLQTQSDQSGAFAGVHVCPEDSSDIPDLDEARLVILHPRLSHSRKDTASTAMDFAQKATENKGTAHRAFRNMVVYLACDTDRLGELETGVREYLAWDMVLSSNDLDLTQNQLNQAEEKKATADDTVRRRLLTAYQWALVPEAEPGRPFTVAATKVEGQSPKLAERVSKRLGNDGELYTQQAASLIRMQIDALPSLWSDGHVQVGDLWKVYASYVYMPRLRNQSVLNAGLTEQPLLWEREGFALAQSYDDNIGRYQGLWLPSDGGPVAVTNALLIVHPEQANAQRSAETLEAQEAEEGEESTSGTPQDSASTTENRGAAEGPHTGPESSPSASGGPTKLTRFFGTKELDPQRYAQDFKYISDEILAHLAGAADTDLVVRIEIEATNGHGFDESKIRTVSENARTLKFGQSGFEEE</sequence>
<gene>
    <name evidence="4" type="ORF">GCM10009799_33680</name>
</gene>
<dbReference type="Proteomes" id="UP001501585">
    <property type="component" value="Unassembled WGS sequence"/>
</dbReference>
<keyword evidence="5" id="KW-1185">Reference proteome</keyword>
<dbReference type="RefSeq" id="WP_344163608.1">
    <property type="nucleotide sequence ID" value="NZ_BAAAPC010000014.1"/>
</dbReference>
<feature type="compositionally biased region" description="Acidic residues" evidence="2">
    <location>
        <begin position="1004"/>
        <end position="1013"/>
    </location>
</feature>
<keyword evidence="1" id="KW-0175">Coiled coil</keyword>
<accession>A0ABN2TAZ3</accession>
<dbReference type="Pfam" id="PF18731">
    <property type="entry name" value="HEPN_Swt1"/>
    <property type="match status" value="1"/>
</dbReference>
<name>A0ABN2TAZ3_9ACTN</name>
<protein>
    <submittedName>
        <fullName evidence="4">Swt1 family HEPN domain-containing protein</fullName>
    </submittedName>
</protein>
<comment type="caution">
    <text evidence="4">The sequence shown here is derived from an EMBL/GenBank/DDBJ whole genome shotgun (WGS) entry which is preliminary data.</text>
</comment>
<evidence type="ECO:0000256" key="1">
    <source>
        <dbReference type="SAM" id="Coils"/>
    </source>
</evidence>
<evidence type="ECO:0000259" key="3">
    <source>
        <dbReference type="Pfam" id="PF18731"/>
    </source>
</evidence>
<dbReference type="InterPro" id="IPR041650">
    <property type="entry name" value="HEPN_Swt1"/>
</dbReference>
<evidence type="ECO:0000313" key="5">
    <source>
        <dbReference type="Proteomes" id="UP001501585"/>
    </source>
</evidence>
<feature type="compositionally biased region" description="Low complexity" evidence="2">
    <location>
        <begin position="1038"/>
        <end position="1049"/>
    </location>
</feature>
<feature type="compositionally biased region" description="Polar residues" evidence="2">
    <location>
        <begin position="1019"/>
        <end position="1028"/>
    </location>
</feature>
<evidence type="ECO:0000256" key="2">
    <source>
        <dbReference type="SAM" id="MobiDB-lite"/>
    </source>
</evidence>
<dbReference type="EMBL" id="BAAAPC010000014">
    <property type="protein sequence ID" value="GAA2003805.1"/>
    <property type="molecule type" value="Genomic_DNA"/>
</dbReference>
<reference evidence="4 5" key="1">
    <citation type="journal article" date="2019" name="Int. J. Syst. Evol. Microbiol.">
        <title>The Global Catalogue of Microorganisms (GCM) 10K type strain sequencing project: providing services to taxonomists for standard genome sequencing and annotation.</title>
        <authorList>
            <consortium name="The Broad Institute Genomics Platform"/>
            <consortium name="The Broad Institute Genome Sequencing Center for Infectious Disease"/>
            <person name="Wu L."/>
            <person name="Ma J."/>
        </authorList>
    </citation>
    <scope>NUCLEOTIDE SEQUENCE [LARGE SCALE GENOMIC DNA]</scope>
    <source>
        <strain evidence="4 5">JCM 15313</strain>
    </source>
</reference>
<feature type="domain" description="Swt1-like HEPN" evidence="3">
    <location>
        <begin position="11"/>
        <end position="131"/>
    </location>
</feature>
<dbReference type="InterPro" id="IPR007555">
    <property type="entry name" value="DUF499"/>
</dbReference>
<evidence type="ECO:0000313" key="4">
    <source>
        <dbReference type="EMBL" id="GAA2003805.1"/>
    </source>
</evidence>